<keyword evidence="2" id="KW-1185">Reference proteome</keyword>
<proteinExistence type="predicted"/>
<protein>
    <submittedName>
        <fullName evidence="1">Uncharacterized protein</fullName>
    </submittedName>
</protein>
<evidence type="ECO:0000313" key="1">
    <source>
        <dbReference type="EMBL" id="WMG17603.1"/>
    </source>
</evidence>
<accession>A0AAJ6LD37</accession>
<dbReference type="Proteomes" id="UP001244586">
    <property type="component" value="Chromosome"/>
</dbReference>
<gene>
    <name evidence="1" type="ORF">QBJ73_14670</name>
</gene>
<dbReference type="EMBL" id="CP121776">
    <property type="protein sequence ID" value="WMG17603.1"/>
    <property type="molecule type" value="Genomic_DNA"/>
</dbReference>
<dbReference type="AlphaFoldDB" id="A0AAJ6LD37"/>
<dbReference type="RefSeq" id="WP_129556772.1">
    <property type="nucleotide sequence ID" value="NZ_CP121776.1"/>
</dbReference>
<evidence type="ECO:0000313" key="2">
    <source>
        <dbReference type="Proteomes" id="UP001244586"/>
    </source>
</evidence>
<organism evidence="1 2">
    <name type="scientific">Acinetobacter johnsonii</name>
    <dbReference type="NCBI Taxonomy" id="40214"/>
    <lineage>
        <taxon>Bacteria</taxon>
        <taxon>Pseudomonadati</taxon>
        <taxon>Pseudomonadota</taxon>
        <taxon>Gammaproteobacteria</taxon>
        <taxon>Moraxellales</taxon>
        <taxon>Moraxellaceae</taxon>
        <taxon>Acinetobacter</taxon>
    </lineage>
</organism>
<reference evidence="1 2" key="1">
    <citation type="submission" date="2023-04" db="EMBL/GenBank/DDBJ databases">
        <title>Acinetobacter johnsonii isolate AYTCM encoding NDM-1, OXA-58 and PER-1.</title>
        <authorList>
            <person name="Tian C."/>
            <person name="Wang S."/>
            <person name="Fan X."/>
            <person name="Xia D."/>
        </authorList>
    </citation>
    <scope>NUCLEOTIDE SEQUENCE [LARGE SCALE GENOMIC DNA]</scope>
    <source>
        <strain evidence="1 2">AYTCM</strain>
    </source>
</reference>
<name>A0AAJ6LD37_ACIJO</name>
<sequence length="59" mass="6730">MDKNTGSEKEFIKTTTLSLQLNGAHLLNRLINQANLNEDQLDEINFLLNPYSVLEVKKV</sequence>